<sequence length="146" mass="15973">MLQLPAAPPATALHATVLTRRPQQSRKRIAAAREEERRRLRRDLPDGLAPYSLGLQLPSLPAAVAVSAYRIAAEALTDAPCHSIAPRCTYTSRSAADCAWRSPPTAPHHPWEPAGSPARSRPPRRYPPPDWTAAAPQARTRPHTTM</sequence>
<feature type="region of interest" description="Disordered" evidence="1">
    <location>
        <begin position="96"/>
        <end position="146"/>
    </location>
</feature>
<name>A0A918BNN3_9ACTN</name>
<accession>A0A918BNN3</accession>
<comment type="caution">
    <text evidence="2">The sequence shown here is derived from an EMBL/GenBank/DDBJ whole genome shotgun (WGS) entry which is preliminary data.</text>
</comment>
<dbReference type="EMBL" id="BMQK01000019">
    <property type="protein sequence ID" value="GGQ82288.1"/>
    <property type="molecule type" value="Genomic_DNA"/>
</dbReference>
<evidence type="ECO:0000256" key="1">
    <source>
        <dbReference type="SAM" id="MobiDB-lite"/>
    </source>
</evidence>
<dbReference type="RefSeq" id="WP_189220031.1">
    <property type="nucleotide sequence ID" value="NZ_BMQK01000019.1"/>
</dbReference>
<evidence type="ECO:0000313" key="2">
    <source>
        <dbReference type="EMBL" id="GGQ82288.1"/>
    </source>
</evidence>
<organism evidence="2 3">
    <name type="scientific">Streptomyces ruber</name>
    <dbReference type="NCBI Taxonomy" id="83378"/>
    <lineage>
        <taxon>Bacteria</taxon>
        <taxon>Bacillati</taxon>
        <taxon>Actinomycetota</taxon>
        <taxon>Actinomycetes</taxon>
        <taxon>Kitasatosporales</taxon>
        <taxon>Streptomycetaceae</taxon>
        <taxon>Streptomyces</taxon>
    </lineage>
</organism>
<gene>
    <name evidence="2" type="ORF">GCM10010145_60010</name>
</gene>
<protein>
    <submittedName>
        <fullName evidence="2">Uncharacterized protein</fullName>
    </submittedName>
</protein>
<dbReference type="Proteomes" id="UP000620156">
    <property type="component" value="Unassembled WGS sequence"/>
</dbReference>
<evidence type="ECO:0000313" key="3">
    <source>
        <dbReference type="Proteomes" id="UP000620156"/>
    </source>
</evidence>
<proteinExistence type="predicted"/>
<dbReference type="AlphaFoldDB" id="A0A918BNN3"/>
<keyword evidence="3" id="KW-1185">Reference proteome</keyword>
<reference evidence="2" key="1">
    <citation type="journal article" date="2014" name="Int. J. Syst. Evol. Microbiol.">
        <title>Complete genome sequence of Corynebacterium casei LMG S-19264T (=DSM 44701T), isolated from a smear-ripened cheese.</title>
        <authorList>
            <consortium name="US DOE Joint Genome Institute (JGI-PGF)"/>
            <person name="Walter F."/>
            <person name="Albersmeier A."/>
            <person name="Kalinowski J."/>
            <person name="Ruckert C."/>
        </authorList>
    </citation>
    <scope>NUCLEOTIDE SEQUENCE</scope>
    <source>
        <strain evidence="2">JCM 3131</strain>
    </source>
</reference>
<reference evidence="2" key="2">
    <citation type="submission" date="2020-09" db="EMBL/GenBank/DDBJ databases">
        <authorList>
            <person name="Sun Q."/>
            <person name="Ohkuma M."/>
        </authorList>
    </citation>
    <scope>NUCLEOTIDE SEQUENCE</scope>
    <source>
        <strain evidence="2">JCM 3131</strain>
    </source>
</reference>